<gene>
    <name evidence="1" type="ORF">PLEOSDRAFT_1070585</name>
</gene>
<organism evidence="1 2">
    <name type="scientific">Pleurotus ostreatus (strain PC15)</name>
    <name type="common">Oyster mushroom</name>
    <dbReference type="NCBI Taxonomy" id="1137138"/>
    <lineage>
        <taxon>Eukaryota</taxon>
        <taxon>Fungi</taxon>
        <taxon>Dikarya</taxon>
        <taxon>Basidiomycota</taxon>
        <taxon>Agaricomycotina</taxon>
        <taxon>Agaricomycetes</taxon>
        <taxon>Agaricomycetidae</taxon>
        <taxon>Agaricales</taxon>
        <taxon>Pleurotineae</taxon>
        <taxon>Pleurotaceae</taxon>
        <taxon>Pleurotus</taxon>
    </lineage>
</organism>
<dbReference type="Proteomes" id="UP000027073">
    <property type="component" value="Unassembled WGS sequence"/>
</dbReference>
<dbReference type="HOGENOM" id="CLU_2923669_0_0_1"/>
<dbReference type="EMBL" id="KL198006">
    <property type="protein sequence ID" value="KDQ31549.1"/>
    <property type="molecule type" value="Genomic_DNA"/>
</dbReference>
<proteinExistence type="predicted"/>
<name>A0A067NUF5_PLEO1</name>
<evidence type="ECO:0000313" key="1">
    <source>
        <dbReference type="EMBL" id="KDQ31549.1"/>
    </source>
</evidence>
<evidence type="ECO:0000313" key="2">
    <source>
        <dbReference type="Proteomes" id="UP000027073"/>
    </source>
</evidence>
<accession>A0A067NUF5</accession>
<sequence>MKIVVTVIMALRQSATESAFYFSKKQLDLAITLCAWNCIASALVTRYCAGEVDGPTTAIER</sequence>
<protein>
    <submittedName>
        <fullName evidence="1">Uncharacterized protein</fullName>
    </submittedName>
</protein>
<dbReference type="AlphaFoldDB" id="A0A067NUF5"/>
<dbReference type="InParanoid" id="A0A067NUF5"/>
<dbReference type="VEuPathDB" id="FungiDB:PLEOSDRAFT_1070585"/>
<reference evidence="2" key="1">
    <citation type="journal article" date="2014" name="Proc. Natl. Acad. Sci. U.S.A.">
        <title>Extensive sampling of basidiomycete genomes demonstrates inadequacy of the white-rot/brown-rot paradigm for wood decay fungi.</title>
        <authorList>
            <person name="Riley R."/>
            <person name="Salamov A.A."/>
            <person name="Brown D.W."/>
            <person name="Nagy L.G."/>
            <person name="Floudas D."/>
            <person name="Held B.W."/>
            <person name="Levasseur A."/>
            <person name="Lombard V."/>
            <person name="Morin E."/>
            <person name="Otillar R."/>
            <person name="Lindquist E.A."/>
            <person name="Sun H."/>
            <person name="LaButti K.M."/>
            <person name="Schmutz J."/>
            <person name="Jabbour D."/>
            <person name="Luo H."/>
            <person name="Baker S.E."/>
            <person name="Pisabarro A.G."/>
            <person name="Walton J.D."/>
            <person name="Blanchette R.A."/>
            <person name="Henrissat B."/>
            <person name="Martin F."/>
            <person name="Cullen D."/>
            <person name="Hibbett D.S."/>
            <person name="Grigoriev I.V."/>
        </authorList>
    </citation>
    <scope>NUCLEOTIDE SEQUENCE [LARGE SCALE GENOMIC DNA]</scope>
    <source>
        <strain evidence="2">PC15</strain>
    </source>
</reference>